<dbReference type="Proteomes" id="UP000223913">
    <property type="component" value="Unassembled WGS sequence"/>
</dbReference>
<sequence>MVYLEGTPSGSIYRNSDGQPAADFALRITSLQLLGSKPETTELSNPKSEPAAAKVTADLEVPD</sequence>
<dbReference type="AlphaFoldDB" id="A0A2D0N7H0"/>
<organism evidence="2 3">
    <name type="scientific">Flavilitoribacter nigricans (strain ATCC 23147 / DSM 23189 / NBRC 102662 / NCIMB 1420 / SS-2)</name>
    <name type="common">Lewinella nigricans</name>
    <dbReference type="NCBI Taxonomy" id="1122177"/>
    <lineage>
        <taxon>Bacteria</taxon>
        <taxon>Pseudomonadati</taxon>
        <taxon>Bacteroidota</taxon>
        <taxon>Saprospiria</taxon>
        <taxon>Saprospirales</taxon>
        <taxon>Lewinellaceae</taxon>
        <taxon>Flavilitoribacter</taxon>
    </lineage>
</organism>
<gene>
    <name evidence="2" type="ORF">CRP01_22475</name>
</gene>
<proteinExistence type="predicted"/>
<accession>A0A2D0N7H0</accession>
<name>A0A2D0N7H0_FLAN2</name>
<dbReference type="EMBL" id="PDUD01000026">
    <property type="protein sequence ID" value="PHN04330.1"/>
    <property type="molecule type" value="Genomic_DNA"/>
</dbReference>
<evidence type="ECO:0000256" key="1">
    <source>
        <dbReference type="SAM" id="MobiDB-lite"/>
    </source>
</evidence>
<feature type="region of interest" description="Disordered" evidence="1">
    <location>
        <begin position="38"/>
        <end position="63"/>
    </location>
</feature>
<keyword evidence="3" id="KW-1185">Reference proteome</keyword>
<evidence type="ECO:0000313" key="2">
    <source>
        <dbReference type="EMBL" id="PHN04330.1"/>
    </source>
</evidence>
<comment type="caution">
    <text evidence="2">The sequence shown here is derived from an EMBL/GenBank/DDBJ whole genome shotgun (WGS) entry which is preliminary data.</text>
</comment>
<reference evidence="2 3" key="1">
    <citation type="submission" date="2017-10" db="EMBL/GenBank/DDBJ databases">
        <title>The draft genome sequence of Lewinella nigricans NBRC 102662.</title>
        <authorList>
            <person name="Wang K."/>
        </authorList>
    </citation>
    <scope>NUCLEOTIDE SEQUENCE [LARGE SCALE GENOMIC DNA]</scope>
    <source>
        <strain evidence="2 3">NBRC 102662</strain>
    </source>
</reference>
<evidence type="ECO:0000313" key="3">
    <source>
        <dbReference type="Proteomes" id="UP000223913"/>
    </source>
</evidence>
<dbReference type="RefSeq" id="WP_099152356.1">
    <property type="nucleotide sequence ID" value="NZ_PDUD01000026.1"/>
</dbReference>
<protein>
    <submittedName>
        <fullName evidence="2">Uncharacterized protein</fullName>
    </submittedName>
</protein>